<keyword evidence="2" id="KW-1185">Reference proteome</keyword>
<dbReference type="Proteomes" id="UP000019335">
    <property type="component" value="Chromosome 11"/>
</dbReference>
<evidence type="ECO:0000313" key="2">
    <source>
        <dbReference type="Proteomes" id="UP000019335"/>
    </source>
</evidence>
<gene>
    <name evidence="1" type="ORF">Naga_100135g3</name>
</gene>
<protein>
    <submittedName>
        <fullName evidence="1">Uncharacterized protein</fullName>
    </submittedName>
</protein>
<proteinExistence type="predicted"/>
<dbReference type="EMBL" id="AZIL01000942">
    <property type="protein sequence ID" value="EWM25305.1"/>
    <property type="molecule type" value="Genomic_DNA"/>
</dbReference>
<comment type="caution">
    <text evidence="1">The sequence shown here is derived from an EMBL/GenBank/DDBJ whole genome shotgun (WGS) entry which is preliminary data.</text>
</comment>
<dbReference type="AlphaFoldDB" id="W7TE61"/>
<sequence>MVATLHFFLRSGKTSVSRCPNYSSRCRKRKRRCNDRGLAVSIHVYRRKEHMGAPSSYVHMSTAWDSRRKREMTNPYIFVLDYLNRTDGALSMKASMLFVVCRPK</sequence>
<organism evidence="1 2">
    <name type="scientific">Nannochloropsis gaditana</name>
    <dbReference type="NCBI Taxonomy" id="72520"/>
    <lineage>
        <taxon>Eukaryota</taxon>
        <taxon>Sar</taxon>
        <taxon>Stramenopiles</taxon>
        <taxon>Ochrophyta</taxon>
        <taxon>Eustigmatophyceae</taxon>
        <taxon>Eustigmatales</taxon>
        <taxon>Monodopsidaceae</taxon>
        <taxon>Nannochloropsis</taxon>
    </lineage>
</organism>
<reference evidence="1 2" key="1">
    <citation type="journal article" date="2014" name="Mol. Plant">
        <title>Chromosome Scale Genome Assembly and Transcriptome Profiling of Nannochloropsis gaditana in Nitrogen Depletion.</title>
        <authorList>
            <person name="Corteggiani Carpinelli E."/>
            <person name="Telatin A."/>
            <person name="Vitulo N."/>
            <person name="Forcato C."/>
            <person name="D'Angelo M."/>
            <person name="Schiavon R."/>
            <person name="Vezzi A."/>
            <person name="Giacometti G.M."/>
            <person name="Morosinotto T."/>
            <person name="Valle G."/>
        </authorList>
    </citation>
    <scope>NUCLEOTIDE SEQUENCE [LARGE SCALE GENOMIC DNA]</scope>
    <source>
        <strain evidence="1 2">B-31</strain>
    </source>
</reference>
<name>W7TE61_9STRA</name>
<evidence type="ECO:0000313" key="1">
    <source>
        <dbReference type="EMBL" id="EWM25305.1"/>
    </source>
</evidence>
<accession>W7TE61</accession>